<gene>
    <name evidence="1" type="ORF">KIN20_006240</name>
</gene>
<accession>A0AAD5MMA7</accession>
<dbReference type="Proteomes" id="UP001196413">
    <property type="component" value="Unassembled WGS sequence"/>
</dbReference>
<keyword evidence="2" id="KW-1185">Reference proteome</keyword>
<evidence type="ECO:0000313" key="2">
    <source>
        <dbReference type="Proteomes" id="UP001196413"/>
    </source>
</evidence>
<proteinExistence type="predicted"/>
<organism evidence="1 2">
    <name type="scientific">Parelaphostrongylus tenuis</name>
    <name type="common">Meningeal worm</name>
    <dbReference type="NCBI Taxonomy" id="148309"/>
    <lineage>
        <taxon>Eukaryota</taxon>
        <taxon>Metazoa</taxon>
        <taxon>Ecdysozoa</taxon>
        <taxon>Nematoda</taxon>
        <taxon>Chromadorea</taxon>
        <taxon>Rhabditida</taxon>
        <taxon>Rhabditina</taxon>
        <taxon>Rhabditomorpha</taxon>
        <taxon>Strongyloidea</taxon>
        <taxon>Metastrongylidae</taxon>
        <taxon>Parelaphostrongylus</taxon>
    </lineage>
</organism>
<reference evidence="1" key="1">
    <citation type="submission" date="2021-06" db="EMBL/GenBank/DDBJ databases">
        <title>Parelaphostrongylus tenuis whole genome reference sequence.</title>
        <authorList>
            <person name="Garwood T.J."/>
            <person name="Larsen P.A."/>
            <person name="Fountain-Jones N.M."/>
            <person name="Garbe J.R."/>
            <person name="Macchietto M.G."/>
            <person name="Kania S.A."/>
            <person name="Gerhold R.W."/>
            <person name="Richards J.E."/>
            <person name="Wolf T.M."/>
        </authorList>
    </citation>
    <scope>NUCLEOTIDE SEQUENCE</scope>
    <source>
        <strain evidence="1">MNPRO001-30</strain>
        <tissue evidence="1">Meninges</tissue>
    </source>
</reference>
<dbReference type="AlphaFoldDB" id="A0AAD5MMA7"/>
<sequence>MHPHCDKDQLWTIDSDQRCSEEAKAPIYSQMRAFSPYQPCISSKLLAQCEPQQNSRFSAILGNGIFKEHKYKAKRLKAFISANMHHEDIRDKREIVYPFTAIV</sequence>
<name>A0AAD5MMA7_PARTN</name>
<comment type="caution">
    <text evidence="1">The sequence shown here is derived from an EMBL/GenBank/DDBJ whole genome shotgun (WGS) entry which is preliminary data.</text>
</comment>
<protein>
    <submittedName>
        <fullName evidence="1">Uncharacterized protein</fullName>
    </submittedName>
</protein>
<evidence type="ECO:0000313" key="1">
    <source>
        <dbReference type="EMBL" id="KAJ1350446.1"/>
    </source>
</evidence>
<dbReference type="EMBL" id="JAHQIW010000864">
    <property type="protein sequence ID" value="KAJ1350446.1"/>
    <property type="molecule type" value="Genomic_DNA"/>
</dbReference>